<reference evidence="1 2" key="1">
    <citation type="submission" date="2014-06" db="EMBL/GenBank/DDBJ databases">
        <authorList>
            <person name="Ju J."/>
            <person name="Zhang J."/>
        </authorList>
    </citation>
    <scope>NUCLEOTIDE SEQUENCE [LARGE SCALE GENOMIC DNA]</scope>
    <source>
        <strain evidence="1">DmW_048</strain>
    </source>
</reference>
<organism evidence="1 2">
    <name type="scientific">Acetobacter orientalis</name>
    <dbReference type="NCBI Taxonomy" id="146474"/>
    <lineage>
        <taxon>Bacteria</taxon>
        <taxon>Pseudomonadati</taxon>
        <taxon>Pseudomonadota</taxon>
        <taxon>Alphaproteobacteria</taxon>
        <taxon>Acetobacterales</taxon>
        <taxon>Acetobacteraceae</taxon>
        <taxon>Acetobacter</taxon>
    </lineage>
</organism>
<protein>
    <submittedName>
        <fullName evidence="1">Uncharacterized protein</fullName>
    </submittedName>
</protein>
<gene>
    <name evidence="1" type="ORF">HK15_09085</name>
</gene>
<evidence type="ECO:0000313" key="2">
    <source>
        <dbReference type="Proteomes" id="UP000194999"/>
    </source>
</evidence>
<evidence type="ECO:0000313" key="1">
    <source>
        <dbReference type="EMBL" id="OUJ01211.1"/>
    </source>
</evidence>
<sequence>MTKGGGSLKSGNAPCGVPAVFLGKRCWRKPFPGSDLTGNCNIFRKKLPGWRAALASEIPKPGFSYLPRNLAFGNLPDLLQIEGFADLVIVSVSQNEPSTQSSADRAAVT</sequence>
<proteinExistence type="predicted"/>
<dbReference type="AlphaFoldDB" id="A0A252BA01"/>
<accession>A0A252BA01</accession>
<name>A0A252BA01_9PROT</name>
<dbReference type="Proteomes" id="UP000194999">
    <property type="component" value="Unassembled WGS sequence"/>
</dbReference>
<dbReference type="EMBL" id="JOOY01000050">
    <property type="protein sequence ID" value="OUJ01211.1"/>
    <property type="molecule type" value="Genomic_DNA"/>
</dbReference>
<comment type="caution">
    <text evidence="1">The sequence shown here is derived from an EMBL/GenBank/DDBJ whole genome shotgun (WGS) entry which is preliminary data.</text>
</comment>